<feature type="compositionally biased region" description="Low complexity" evidence="1">
    <location>
        <begin position="110"/>
        <end position="124"/>
    </location>
</feature>
<reference evidence="3" key="1">
    <citation type="submission" date="2024-07" db="EMBL/GenBank/DDBJ databases">
        <title>Two chromosome-level genome assemblies of Korean endemic species Abeliophyllum distichum and Forsythia ovata (Oleaceae).</title>
        <authorList>
            <person name="Jang H."/>
        </authorList>
    </citation>
    <scope>NUCLEOTIDE SEQUENCE [LARGE SCALE GENOMIC DNA]</scope>
</reference>
<accession>A0ABD1WHN1</accession>
<dbReference type="AlphaFoldDB" id="A0ABD1WHN1"/>
<dbReference type="Proteomes" id="UP001604277">
    <property type="component" value="Unassembled WGS sequence"/>
</dbReference>
<evidence type="ECO:0000313" key="2">
    <source>
        <dbReference type="EMBL" id="KAL2549062.1"/>
    </source>
</evidence>
<evidence type="ECO:0000313" key="3">
    <source>
        <dbReference type="Proteomes" id="UP001604277"/>
    </source>
</evidence>
<feature type="region of interest" description="Disordered" evidence="1">
    <location>
        <begin position="79"/>
        <end position="133"/>
    </location>
</feature>
<proteinExistence type="predicted"/>
<keyword evidence="3" id="KW-1185">Reference proteome</keyword>
<gene>
    <name evidence="2" type="ORF">Fot_10592</name>
</gene>
<evidence type="ECO:0000256" key="1">
    <source>
        <dbReference type="SAM" id="MobiDB-lite"/>
    </source>
</evidence>
<sequence>MRELEKMLVCGYGGRLVIGCCNMLVEVVYSWVGMEVLLDEEECVDFPFAVQFWRLQISTGKSPTYSKYRVYPSIKRTPRLPQLQPTQQQPKPNFVTPYVTPTIQTPPPTTAGAASTATTTSTSHAPPPTAQPT</sequence>
<name>A0ABD1WHN1_9LAMI</name>
<feature type="compositionally biased region" description="Low complexity" evidence="1">
    <location>
        <begin position="79"/>
        <end position="103"/>
    </location>
</feature>
<dbReference type="EMBL" id="JBFOLJ010000003">
    <property type="protein sequence ID" value="KAL2549062.1"/>
    <property type="molecule type" value="Genomic_DNA"/>
</dbReference>
<organism evidence="2 3">
    <name type="scientific">Forsythia ovata</name>
    <dbReference type="NCBI Taxonomy" id="205694"/>
    <lineage>
        <taxon>Eukaryota</taxon>
        <taxon>Viridiplantae</taxon>
        <taxon>Streptophyta</taxon>
        <taxon>Embryophyta</taxon>
        <taxon>Tracheophyta</taxon>
        <taxon>Spermatophyta</taxon>
        <taxon>Magnoliopsida</taxon>
        <taxon>eudicotyledons</taxon>
        <taxon>Gunneridae</taxon>
        <taxon>Pentapetalae</taxon>
        <taxon>asterids</taxon>
        <taxon>lamiids</taxon>
        <taxon>Lamiales</taxon>
        <taxon>Oleaceae</taxon>
        <taxon>Forsythieae</taxon>
        <taxon>Forsythia</taxon>
    </lineage>
</organism>
<comment type="caution">
    <text evidence="2">The sequence shown here is derived from an EMBL/GenBank/DDBJ whole genome shotgun (WGS) entry which is preliminary data.</text>
</comment>
<protein>
    <submittedName>
        <fullName evidence="2">Uncharacterized protein</fullName>
    </submittedName>
</protein>